<dbReference type="Proteomes" id="UP000287233">
    <property type="component" value="Chromosome"/>
</dbReference>
<evidence type="ECO:0000313" key="2">
    <source>
        <dbReference type="EMBL" id="QAA75993.1"/>
    </source>
</evidence>
<feature type="chain" id="PRO_5019549887" description="Autotransporter domain-containing protein" evidence="1">
    <location>
        <begin position="17"/>
        <end position="375"/>
    </location>
</feature>
<dbReference type="EMBL" id="CP034928">
    <property type="protein sequence ID" value="QAA75993.1"/>
    <property type="molecule type" value="Genomic_DNA"/>
</dbReference>
<feature type="signal peptide" evidence="1">
    <location>
        <begin position="1"/>
        <end position="16"/>
    </location>
</feature>
<dbReference type="AlphaFoldDB" id="A0A410FSJ9"/>
<evidence type="ECO:0008006" key="4">
    <source>
        <dbReference type="Google" id="ProtNLM"/>
    </source>
</evidence>
<evidence type="ECO:0000256" key="1">
    <source>
        <dbReference type="SAM" id="SignalP"/>
    </source>
</evidence>
<organism evidence="2 3">
    <name type="scientific">Bipolaricaulis sibiricus</name>
    <dbReference type="NCBI Taxonomy" id="2501609"/>
    <lineage>
        <taxon>Bacteria</taxon>
        <taxon>Candidatus Bipolaricaulota</taxon>
        <taxon>Candidatus Bipolaricaulia</taxon>
        <taxon>Candidatus Bipolaricaulales</taxon>
        <taxon>Candidatus Bipolaricaulaceae</taxon>
        <taxon>Candidatus Bipolaricaulis</taxon>
    </lineage>
</organism>
<dbReference type="KEGG" id="bih:BIP78_0225"/>
<keyword evidence="1" id="KW-0732">Signal</keyword>
<reference evidence="3" key="1">
    <citation type="submission" date="2018-12" db="EMBL/GenBank/DDBJ databases">
        <title>Complete genome sequence of an uncultured bacterium of the candidate phylum Bipolaricaulota.</title>
        <authorList>
            <person name="Kadnikov V.V."/>
            <person name="Mardanov A.V."/>
            <person name="Beletsky A.V."/>
            <person name="Frank Y.A."/>
            <person name="Karnachuk O.V."/>
            <person name="Ravin N.V."/>
        </authorList>
    </citation>
    <scope>NUCLEOTIDE SEQUENCE [LARGE SCALE GENOMIC DNA]</scope>
</reference>
<proteinExistence type="predicted"/>
<name>A0A410FSJ9_BIPS1</name>
<evidence type="ECO:0000313" key="3">
    <source>
        <dbReference type="Proteomes" id="UP000287233"/>
    </source>
</evidence>
<accession>A0A410FSJ9</accession>
<gene>
    <name evidence="2" type="ORF">BIP78_0225</name>
</gene>
<protein>
    <recommendedName>
        <fullName evidence="4">Autotransporter domain-containing protein</fullName>
    </recommendedName>
</protein>
<sequence>MTRRIAVLTMVGVAFAALSAAGAVGLCDYKPPQTDLTSLWLAGNYRYFNDPTTPDVDVNAGRATLTLNKLFDSPGFGYSLSGLGELGLVNLGLASIAAQGAGTARYYFAPGEPVFGFGGLNVGYATGQPQPGVTLSVGAGYGRFADVTPLAKAFRIQNLLLDRKVITRDLPDSVLLAVGEEIGRWKEYAVGKTPADAAKDLAAAVVILIEQGARVSVDPRTILAIEDEILATGAERYCGWAVQAGLGYELVDPYGGPQDVVVTVSADAAYAPTPGAQLLFRALAQGPFDIVNQHTLTVTLAYEQELSPTSALQANVALQRVKPLDLDPKDSLSANAQLTFTLGKANLGIGLALTKAADATGWSVDLSLSVSMKIL</sequence>